<keyword evidence="5" id="KW-1278">Translocase</keyword>
<evidence type="ECO:0000313" key="9">
    <source>
        <dbReference type="EMBL" id="SUD67696.1"/>
    </source>
</evidence>
<proteinExistence type="predicted"/>
<feature type="transmembrane region" description="Helical" evidence="8">
    <location>
        <begin position="119"/>
        <end position="140"/>
    </location>
</feature>
<keyword evidence="3" id="KW-0997">Cell inner membrane</keyword>
<dbReference type="GO" id="GO:0005886">
    <property type="term" value="C:plasma membrane"/>
    <property type="evidence" value="ECO:0007669"/>
    <property type="project" value="TreeGrafter"/>
</dbReference>
<dbReference type="InterPro" id="IPR050133">
    <property type="entry name" value="NqrDE/RnfAE_oxidrdctase"/>
</dbReference>
<name>A0A379KJV2_PSEPU</name>
<evidence type="ECO:0000256" key="3">
    <source>
        <dbReference type="ARBA" id="ARBA00022519"/>
    </source>
</evidence>
<evidence type="ECO:0000256" key="4">
    <source>
        <dbReference type="ARBA" id="ARBA00022692"/>
    </source>
</evidence>
<keyword evidence="7 8" id="KW-0472">Membrane</keyword>
<gene>
    <name evidence="9" type="primary">rnfA</name>
    <name evidence="9" type="ORF">NCTC7914_01791</name>
</gene>
<evidence type="ECO:0000256" key="1">
    <source>
        <dbReference type="ARBA" id="ARBA00004127"/>
    </source>
</evidence>
<evidence type="ECO:0000256" key="8">
    <source>
        <dbReference type="SAM" id="Phobius"/>
    </source>
</evidence>
<reference evidence="9 10" key="1">
    <citation type="submission" date="2018-06" db="EMBL/GenBank/DDBJ databases">
        <authorList>
            <consortium name="Pathogen Informatics"/>
            <person name="Doyle S."/>
        </authorList>
    </citation>
    <scope>NUCLEOTIDE SEQUENCE [LARGE SCALE GENOMIC DNA]</scope>
    <source>
        <strain evidence="9 10">NCTC7914</strain>
    </source>
</reference>
<comment type="subcellular location">
    <subcellularLocation>
        <location evidence="1">Endomembrane system</location>
        <topology evidence="1">Multi-pass membrane protein</topology>
    </subcellularLocation>
</comment>
<dbReference type="AlphaFoldDB" id="A0A379KJV2"/>
<feature type="transmembrane region" description="Helical" evidence="8">
    <location>
        <begin position="95"/>
        <end position="113"/>
    </location>
</feature>
<dbReference type="RefSeq" id="WP_115273721.1">
    <property type="nucleotide sequence ID" value="NZ_UGUY01000001.1"/>
</dbReference>
<dbReference type="Proteomes" id="UP000254602">
    <property type="component" value="Unassembled WGS sequence"/>
</dbReference>
<organism evidence="9 10">
    <name type="scientific">Pseudomonas putida</name>
    <name type="common">Arthrobacter siderocapsulatus</name>
    <dbReference type="NCBI Taxonomy" id="303"/>
    <lineage>
        <taxon>Bacteria</taxon>
        <taxon>Pseudomonadati</taxon>
        <taxon>Pseudomonadota</taxon>
        <taxon>Gammaproteobacteria</taxon>
        <taxon>Pseudomonadales</taxon>
        <taxon>Pseudomonadaceae</taxon>
        <taxon>Pseudomonas</taxon>
    </lineage>
</organism>
<evidence type="ECO:0000256" key="2">
    <source>
        <dbReference type="ARBA" id="ARBA00022448"/>
    </source>
</evidence>
<dbReference type="EMBL" id="UGUY01000001">
    <property type="protein sequence ID" value="SUD67696.1"/>
    <property type="molecule type" value="Genomic_DNA"/>
</dbReference>
<keyword evidence="2" id="KW-0813">Transport</keyword>
<keyword evidence="6 8" id="KW-1133">Transmembrane helix</keyword>
<dbReference type="Pfam" id="PF02508">
    <property type="entry name" value="Rnf-Nqr"/>
    <property type="match status" value="1"/>
</dbReference>
<keyword evidence="4 8" id="KW-0812">Transmembrane</keyword>
<dbReference type="PANTHER" id="PTHR30335:SF0">
    <property type="entry name" value="ION-TRANSLOCATING OXIDOREDUCTASE COMPLEX SUBUNIT A"/>
    <property type="match status" value="1"/>
</dbReference>
<accession>A0A379KJV2</accession>
<evidence type="ECO:0000256" key="6">
    <source>
        <dbReference type="ARBA" id="ARBA00022989"/>
    </source>
</evidence>
<protein>
    <submittedName>
        <fullName evidence="9">Electron transport complex protein RnfA</fullName>
    </submittedName>
</protein>
<evidence type="ECO:0000313" key="10">
    <source>
        <dbReference type="Proteomes" id="UP000254602"/>
    </source>
</evidence>
<sequence length="182" mass="19964">MNDYVLVLISAALVSHLLLHRQPASRLRVHVCGLACALSIMLAVTGGQLLEHWIVAPWQLQDLRMFLLLPWQALLAWGIPQTLARLRPQWPTQSLMWPILGNVMALGMTLQAIGEQGEWLATLSWGVLAGLGFWLALALFDDLRQRCEHAQVPGALRGLPIALLGASVMGMAFSGLNGIFTQ</sequence>
<evidence type="ECO:0000256" key="7">
    <source>
        <dbReference type="ARBA" id="ARBA00023136"/>
    </source>
</evidence>
<keyword evidence="3" id="KW-1003">Cell membrane</keyword>
<feature type="transmembrane region" description="Helical" evidence="8">
    <location>
        <begin position="161"/>
        <end position="180"/>
    </location>
</feature>
<dbReference type="InterPro" id="IPR003667">
    <property type="entry name" value="NqrDE/RnfAE"/>
</dbReference>
<feature type="transmembrane region" description="Helical" evidence="8">
    <location>
        <begin position="27"/>
        <end position="45"/>
    </location>
</feature>
<dbReference type="PIRSF" id="PIRSF006102">
    <property type="entry name" value="NQR_DE"/>
    <property type="match status" value="1"/>
</dbReference>
<dbReference type="GO" id="GO:0012505">
    <property type="term" value="C:endomembrane system"/>
    <property type="evidence" value="ECO:0007669"/>
    <property type="project" value="UniProtKB-SubCell"/>
</dbReference>
<dbReference type="PANTHER" id="PTHR30335">
    <property type="entry name" value="INTEGRAL MEMBRANE PROTEIN OF SOXR-REDUCING COMPLEX"/>
    <property type="match status" value="1"/>
</dbReference>
<evidence type="ECO:0000256" key="5">
    <source>
        <dbReference type="ARBA" id="ARBA00022967"/>
    </source>
</evidence>